<protein>
    <recommendedName>
        <fullName evidence="1">Lipid/polyisoprenoid-binding YceI-like domain-containing protein</fullName>
    </recommendedName>
</protein>
<feature type="domain" description="Lipid/polyisoprenoid-binding YceI-like" evidence="1">
    <location>
        <begin position="13"/>
        <end position="53"/>
    </location>
</feature>
<reference evidence="2 4" key="2">
    <citation type="submission" date="2018-07" db="EMBL/GenBank/DDBJ databases">
        <title>Genomic Encyclopedia of Type Strains, Phase IV (KMG-IV): sequencing the most valuable type-strain genomes for metagenomic binning, comparative biology and taxonomic classification.</title>
        <authorList>
            <person name="Goeker M."/>
        </authorList>
    </citation>
    <scope>NUCLEOTIDE SEQUENCE [LARGE SCALE GENOMIC DNA]</scope>
    <source>
        <strain evidence="2 4">DSM 19728</strain>
    </source>
</reference>
<organism evidence="3 5">
    <name type="scientific">Flavobacterium glaciei</name>
    <dbReference type="NCBI Taxonomy" id="386300"/>
    <lineage>
        <taxon>Bacteria</taxon>
        <taxon>Pseudomonadati</taxon>
        <taxon>Bacteroidota</taxon>
        <taxon>Flavobacteriia</taxon>
        <taxon>Flavobacteriales</taxon>
        <taxon>Flavobacteriaceae</taxon>
        <taxon>Flavobacterium</taxon>
    </lineage>
</organism>
<dbReference type="InterPro" id="IPR007372">
    <property type="entry name" value="Lipid/polyisoprenoid-bd_YceI"/>
</dbReference>
<evidence type="ECO:0000313" key="4">
    <source>
        <dbReference type="Proteomes" id="UP000254518"/>
    </source>
</evidence>
<reference evidence="3 5" key="1">
    <citation type="journal article" date="2015" name="Stand. Genomic Sci.">
        <title>Genomic Encyclopedia of Bacterial and Archaeal Type Strains, Phase III: the genomes of soil and plant-associated and newly described type strains.</title>
        <authorList>
            <person name="Whitman W.B."/>
            <person name="Woyke T."/>
            <person name="Klenk H.P."/>
            <person name="Zhou Y."/>
            <person name="Lilburn T.G."/>
            <person name="Beck B.J."/>
            <person name="De Vos P."/>
            <person name="Vandamme P."/>
            <person name="Eisen J.A."/>
            <person name="Garrity G."/>
            <person name="Hugenholtz P."/>
            <person name="Kyrpides N.C."/>
        </authorList>
    </citation>
    <scope>NUCLEOTIDE SEQUENCE [LARGE SCALE GENOMIC DNA]</scope>
    <source>
        <strain evidence="3 5">CGMCC 1.5380</strain>
    </source>
</reference>
<dbReference type="RefSeq" id="WP_262510419.1">
    <property type="nucleotide sequence ID" value="NZ_QQBA01000010.1"/>
</dbReference>
<dbReference type="SUPFAM" id="SSF101874">
    <property type="entry name" value="YceI-like"/>
    <property type="match status" value="1"/>
</dbReference>
<evidence type="ECO:0000313" key="5">
    <source>
        <dbReference type="Proteomes" id="UP000321392"/>
    </source>
</evidence>
<dbReference type="EMBL" id="QQBA01000010">
    <property type="protein sequence ID" value="RDI52497.1"/>
    <property type="molecule type" value="Genomic_DNA"/>
</dbReference>
<dbReference type="Pfam" id="PF04264">
    <property type="entry name" value="YceI"/>
    <property type="match status" value="1"/>
</dbReference>
<evidence type="ECO:0000313" key="2">
    <source>
        <dbReference type="EMBL" id="RDI52497.1"/>
    </source>
</evidence>
<dbReference type="AlphaFoldDB" id="A0A562PP62"/>
<dbReference type="Proteomes" id="UP000254518">
    <property type="component" value="Unassembled WGS sequence"/>
</dbReference>
<sequence length="56" mass="6359">MLYRGTIVNEQSKAITAGFQFSGILKRSDFNIGQKFPSEMISDEVKIKADCEFIKQ</sequence>
<dbReference type="EMBL" id="VLKX01000010">
    <property type="protein sequence ID" value="TWI46245.1"/>
    <property type="molecule type" value="Genomic_DNA"/>
</dbReference>
<gene>
    <name evidence="2" type="ORF">DFR66_11076</name>
    <name evidence="3" type="ORF">IQ02_02077</name>
</gene>
<dbReference type="InterPro" id="IPR036761">
    <property type="entry name" value="TTHA0802/YceI-like_sf"/>
</dbReference>
<comment type="caution">
    <text evidence="3">The sequence shown here is derived from an EMBL/GenBank/DDBJ whole genome shotgun (WGS) entry which is preliminary data.</text>
</comment>
<reference evidence="3" key="3">
    <citation type="submission" date="2019-07" db="EMBL/GenBank/DDBJ databases">
        <authorList>
            <person name="Whitman W."/>
            <person name="Huntemann M."/>
            <person name="Clum A."/>
            <person name="Pillay M."/>
            <person name="Palaniappan K."/>
            <person name="Varghese N."/>
            <person name="Mikhailova N."/>
            <person name="Stamatis D."/>
            <person name="Reddy T."/>
            <person name="Daum C."/>
            <person name="Shapiro N."/>
            <person name="Ivanova N."/>
            <person name="Kyrpides N."/>
            <person name="Woyke T."/>
        </authorList>
    </citation>
    <scope>NUCLEOTIDE SEQUENCE</scope>
    <source>
        <strain evidence="3">CGMCC 1.5380</strain>
    </source>
</reference>
<keyword evidence="4" id="KW-1185">Reference proteome</keyword>
<name>A0A562PP62_9FLAO</name>
<dbReference type="Proteomes" id="UP000321392">
    <property type="component" value="Unassembled WGS sequence"/>
</dbReference>
<evidence type="ECO:0000259" key="1">
    <source>
        <dbReference type="Pfam" id="PF04264"/>
    </source>
</evidence>
<accession>A0A562PP62</accession>
<proteinExistence type="predicted"/>
<dbReference type="Gene3D" id="2.40.128.110">
    <property type="entry name" value="Lipid/polyisoprenoid-binding, YceI-like"/>
    <property type="match status" value="1"/>
</dbReference>
<evidence type="ECO:0000313" key="3">
    <source>
        <dbReference type="EMBL" id="TWI46245.1"/>
    </source>
</evidence>